<feature type="region of interest" description="Disordered" evidence="1">
    <location>
        <begin position="183"/>
        <end position="249"/>
    </location>
</feature>
<dbReference type="GeneID" id="91094862"/>
<dbReference type="RefSeq" id="XP_066076034.1">
    <property type="nucleotide sequence ID" value="XM_066219937.1"/>
</dbReference>
<accession>A0AAX4JVJ1</accession>
<dbReference type="Proteomes" id="UP001355207">
    <property type="component" value="Chromosome 5"/>
</dbReference>
<evidence type="ECO:0000313" key="3">
    <source>
        <dbReference type="Proteomes" id="UP001355207"/>
    </source>
</evidence>
<feature type="compositionally biased region" description="Acidic residues" evidence="1">
    <location>
        <begin position="75"/>
        <end position="96"/>
    </location>
</feature>
<evidence type="ECO:0000313" key="2">
    <source>
        <dbReference type="EMBL" id="WWC89271.1"/>
    </source>
</evidence>
<organism evidence="2 3">
    <name type="scientific">Kwoniella dendrophila CBS 6074</name>
    <dbReference type="NCBI Taxonomy" id="1295534"/>
    <lineage>
        <taxon>Eukaryota</taxon>
        <taxon>Fungi</taxon>
        <taxon>Dikarya</taxon>
        <taxon>Basidiomycota</taxon>
        <taxon>Agaricomycotina</taxon>
        <taxon>Tremellomycetes</taxon>
        <taxon>Tremellales</taxon>
        <taxon>Cryptococcaceae</taxon>
        <taxon>Kwoniella</taxon>
    </lineage>
</organism>
<feature type="region of interest" description="Disordered" evidence="1">
    <location>
        <begin position="1"/>
        <end position="41"/>
    </location>
</feature>
<reference evidence="2 3" key="1">
    <citation type="submission" date="2024-01" db="EMBL/GenBank/DDBJ databases">
        <title>Comparative genomics of Cryptococcus and Kwoniella reveals pathogenesis evolution and contrasting modes of karyotype evolution via chromosome fusion or intercentromeric recombination.</title>
        <authorList>
            <person name="Coelho M.A."/>
            <person name="David-Palma M."/>
            <person name="Shea T."/>
            <person name="Bowers K."/>
            <person name="McGinley-Smith S."/>
            <person name="Mohammad A.W."/>
            <person name="Gnirke A."/>
            <person name="Yurkov A.M."/>
            <person name="Nowrousian M."/>
            <person name="Sun S."/>
            <person name="Cuomo C.A."/>
            <person name="Heitman J."/>
        </authorList>
    </citation>
    <scope>NUCLEOTIDE SEQUENCE [LARGE SCALE GENOMIC DNA]</scope>
    <source>
        <strain evidence="2 3">CBS 6074</strain>
    </source>
</reference>
<proteinExistence type="predicted"/>
<feature type="compositionally biased region" description="Polar residues" evidence="1">
    <location>
        <begin position="7"/>
        <end position="31"/>
    </location>
</feature>
<dbReference type="EMBL" id="CP144102">
    <property type="protein sequence ID" value="WWC89271.1"/>
    <property type="molecule type" value="Genomic_DNA"/>
</dbReference>
<name>A0AAX4JVJ1_9TREE</name>
<keyword evidence="3" id="KW-1185">Reference proteome</keyword>
<dbReference type="AlphaFoldDB" id="A0AAX4JVJ1"/>
<feature type="region of interest" description="Disordered" evidence="1">
    <location>
        <begin position="61"/>
        <end position="98"/>
    </location>
</feature>
<protein>
    <recommendedName>
        <fullName evidence="4">Peroxin domain-containing protein</fullName>
    </recommendedName>
</protein>
<evidence type="ECO:0000256" key="1">
    <source>
        <dbReference type="SAM" id="MobiDB-lite"/>
    </source>
</evidence>
<evidence type="ECO:0008006" key="4">
    <source>
        <dbReference type="Google" id="ProtNLM"/>
    </source>
</evidence>
<feature type="compositionally biased region" description="Low complexity" evidence="1">
    <location>
        <begin position="206"/>
        <end position="233"/>
    </location>
</feature>
<gene>
    <name evidence="2" type="ORF">L201_004192</name>
</gene>
<sequence>MADSQDVPLSSTISKPPENTQRYSVGTTTKSPQEDIDAISNSLSARRRLSLRTILHSYKSQNTLNKGKSRANEEAVVEDEEDISAEEEAEEEEITEETQRINTEDLKKYEEYKGERINIQKNTPQGILKNHINVEDEIQIDYEKEYVWDVLFENQRGIWIFGKGYFSSSSLLPADPSAFTRPSNNIPSASSLSKKKSKFNSGAQTSLDSGASSGIGSGESSSNPTPTTTTGNKGKSERSKRSNKTSYTLESYQPPLPEWQYITPWMINMRTGTDELGWRYNAWFKKKGWSSHSGNLGWWGWVRRREWIRLRSIGTDPNQIGGQKPNELITKELEEREKLEKKGDRLKDVLTAKDDVKQNVLEILTVMGKISLDRQRLELWKKWLEHENKTNNRNGIYWTRLEQICNDEQAESVITVSAGFGWIIEF</sequence>